<proteinExistence type="inferred from homology"/>
<sequence>HDRVVSGESFTDGLKDYGDYFDVIYISMVRVGEVTGSLGTNFATIASFMEKRQRVESKVMTARIFPNIWICQKPEDLNKNRKE</sequence>
<evidence type="ECO:0000256" key="4">
    <source>
        <dbReference type="ARBA" id="ARBA00022692"/>
    </source>
</evidence>
<evidence type="ECO:0000256" key="6">
    <source>
        <dbReference type="ARBA" id="ARBA00023136"/>
    </source>
</evidence>
<dbReference type="AlphaFoldDB" id="A0A0F9D0I4"/>
<feature type="domain" description="Type II secretion system protein GspF" evidence="7">
    <location>
        <begin position="2"/>
        <end position="64"/>
    </location>
</feature>
<dbReference type="Gene3D" id="1.20.81.30">
    <property type="entry name" value="Type II secretion system (T2SS), domain F"/>
    <property type="match status" value="1"/>
</dbReference>
<gene>
    <name evidence="8" type="ORF">LCGC14_2257740</name>
</gene>
<comment type="caution">
    <text evidence="8">The sequence shown here is derived from an EMBL/GenBank/DDBJ whole genome shotgun (WGS) entry which is preliminary data.</text>
</comment>
<dbReference type="PANTHER" id="PTHR30012">
    <property type="entry name" value="GENERAL SECRETION PATHWAY PROTEIN"/>
    <property type="match status" value="1"/>
</dbReference>
<dbReference type="InterPro" id="IPR003004">
    <property type="entry name" value="GspF/PilC"/>
</dbReference>
<feature type="non-terminal residue" evidence="8">
    <location>
        <position position="1"/>
    </location>
</feature>
<keyword evidence="4" id="KW-0812">Transmembrane</keyword>
<keyword evidence="3" id="KW-1003">Cell membrane</keyword>
<dbReference type="PANTHER" id="PTHR30012:SF0">
    <property type="entry name" value="TYPE II SECRETION SYSTEM PROTEIN F-RELATED"/>
    <property type="match status" value="1"/>
</dbReference>
<dbReference type="InterPro" id="IPR018076">
    <property type="entry name" value="T2SS_GspF_dom"/>
</dbReference>
<name>A0A0F9D0I4_9ZZZZ</name>
<dbReference type="InterPro" id="IPR042094">
    <property type="entry name" value="T2SS_GspF_sf"/>
</dbReference>
<evidence type="ECO:0000259" key="7">
    <source>
        <dbReference type="Pfam" id="PF00482"/>
    </source>
</evidence>
<organism evidence="8">
    <name type="scientific">marine sediment metagenome</name>
    <dbReference type="NCBI Taxonomy" id="412755"/>
    <lineage>
        <taxon>unclassified sequences</taxon>
        <taxon>metagenomes</taxon>
        <taxon>ecological metagenomes</taxon>
    </lineage>
</organism>
<dbReference type="EMBL" id="LAZR01030923">
    <property type="protein sequence ID" value="KKL55203.1"/>
    <property type="molecule type" value="Genomic_DNA"/>
</dbReference>
<dbReference type="GO" id="GO:0005886">
    <property type="term" value="C:plasma membrane"/>
    <property type="evidence" value="ECO:0007669"/>
    <property type="project" value="UniProtKB-SubCell"/>
</dbReference>
<keyword evidence="5" id="KW-1133">Transmembrane helix</keyword>
<keyword evidence="6" id="KW-0472">Membrane</keyword>
<reference evidence="8" key="1">
    <citation type="journal article" date="2015" name="Nature">
        <title>Complex archaea that bridge the gap between prokaryotes and eukaryotes.</title>
        <authorList>
            <person name="Spang A."/>
            <person name="Saw J.H."/>
            <person name="Jorgensen S.L."/>
            <person name="Zaremba-Niedzwiedzka K."/>
            <person name="Martijn J."/>
            <person name="Lind A.E."/>
            <person name="van Eijk R."/>
            <person name="Schleper C."/>
            <person name="Guy L."/>
            <person name="Ettema T.J."/>
        </authorList>
    </citation>
    <scope>NUCLEOTIDE SEQUENCE</scope>
</reference>
<evidence type="ECO:0000256" key="2">
    <source>
        <dbReference type="ARBA" id="ARBA00005745"/>
    </source>
</evidence>
<dbReference type="Pfam" id="PF00482">
    <property type="entry name" value="T2SSF"/>
    <property type="match status" value="1"/>
</dbReference>
<comment type="similarity">
    <text evidence="2">Belongs to the GSP F family.</text>
</comment>
<evidence type="ECO:0000256" key="1">
    <source>
        <dbReference type="ARBA" id="ARBA00004651"/>
    </source>
</evidence>
<evidence type="ECO:0000256" key="3">
    <source>
        <dbReference type="ARBA" id="ARBA00022475"/>
    </source>
</evidence>
<protein>
    <recommendedName>
        <fullName evidence="7">Type II secretion system protein GspF domain-containing protein</fullName>
    </recommendedName>
</protein>
<evidence type="ECO:0000256" key="5">
    <source>
        <dbReference type="ARBA" id="ARBA00022989"/>
    </source>
</evidence>
<accession>A0A0F9D0I4</accession>
<evidence type="ECO:0000313" key="8">
    <source>
        <dbReference type="EMBL" id="KKL55203.1"/>
    </source>
</evidence>
<comment type="subcellular location">
    <subcellularLocation>
        <location evidence="1">Cell membrane</location>
        <topology evidence="1">Multi-pass membrane protein</topology>
    </subcellularLocation>
</comment>